<name>A0A3G1L0G6_FORW1</name>
<dbReference type="InterPro" id="IPR052172">
    <property type="entry name" value="UxaA_altronate/galactarate_dh"/>
</dbReference>
<dbReference type="InterPro" id="IPR044144">
    <property type="entry name" value="SAF_UxaA/GarD"/>
</dbReference>
<dbReference type="AlphaFoldDB" id="A0A3G1L0G6"/>
<dbReference type="PANTHER" id="PTHR30536">
    <property type="entry name" value="ALTRONATE/GALACTARATE DEHYDRATASE"/>
    <property type="match status" value="1"/>
</dbReference>
<dbReference type="GO" id="GO:0016829">
    <property type="term" value="F:lyase activity"/>
    <property type="evidence" value="ECO:0007669"/>
    <property type="project" value="UniProtKB-KW"/>
</dbReference>
<protein>
    <recommendedName>
        <fullName evidence="2">SAF domain-containing protein</fullName>
    </recommendedName>
</protein>
<reference evidence="3 4" key="1">
    <citation type="submission" date="2016-10" db="EMBL/GenBank/DDBJ databases">
        <title>Complete Genome Sequence of Peptococcaceae strain DCMF.</title>
        <authorList>
            <person name="Edwards R.J."/>
            <person name="Holland S.I."/>
            <person name="Deshpande N.P."/>
            <person name="Wong Y.K."/>
            <person name="Ertan H."/>
            <person name="Manefield M."/>
            <person name="Russell T.L."/>
            <person name="Lee M.J."/>
        </authorList>
    </citation>
    <scope>NUCLEOTIDE SEQUENCE [LARGE SCALE GENOMIC DNA]</scope>
    <source>
        <strain evidence="3 4">DCMF</strain>
    </source>
</reference>
<keyword evidence="1" id="KW-0456">Lyase</keyword>
<evidence type="ECO:0000259" key="2">
    <source>
        <dbReference type="SMART" id="SM00858"/>
    </source>
</evidence>
<dbReference type="InterPro" id="IPR013974">
    <property type="entry name" value="SAF"/>
</dbReference>
<sequence>MKRLVSLSAEDNAATALSDISPGDECCLEVAGNKYKFNAEEGIPFGHKVALIDFQPGDQVIKYGEIIGRATKTIKKGSHLHIHNVVSDRVVK</sequence>
<keyword evidence="4" id="KW-1185">Reference proteome</keyword>
<feature type="domain" description="SAF" evidence="2">
    <location>
        <begin position="11"/>
        <end position="86"/>
    </location>
</feature>
<dbReference type="PANTHER" id="PTHR30536:SF5">
    <property type="entry name" value="ALTRONATE DEHYDRATASE"/>
    <property type="match status" value="1"/>
</dbReference>
<dbReference type="OrthoDB" id="9804574at2"/>
<evidence type="ECO:0000256" key="1">
    <source>
        <dbReference type="ARBA" id="ARBA00023239"/>
    </source>
</evidence>
<accession>A0A3G1L0G6</accession>
<dbReference type="EMBL" id="CP017634">
    <property type="protein sequence ID" value="ATW28263.1"/>
    <property type="molecule type" value="Genomic_DNA"/>
</dbReference>
<dbReference type="Pfam" id="PF08666">
    <property type="entry name" value="SAF"/>
    <property type="match status" value="1"/>
</dbReference>
<dbReference type="Gene3D" id="2.30.130.110">
    <property type="match status" value="1"/>
</dbReference>
<evidence type="ECO:0000313" key="4">
    <source>
        <dbReference type="Proteomes" id="UP000323521"/>
    </source>
</evidence>
<evidence type="ECO:0000313" key="3">
    <source>
        <dbReference type="EMBL" id="ATW28263.1"/>
    </source>
</evidence>
<dbReference type="Proteomes" id="UP000323521">
    <property type="component" value="Chromosome"/>
</dbReference>
<dbReference type="SMART" id="SM00858">
    <property type="entry name" value="SAF"/>
    <property type="match status" value="1"/>
</dbReference>
<gene>
    <name evidence="3" type="ORF">DCMF_00430</name>
</gene>
<dbReference type="KEGG" id="fwa:DCMF_00430"/>
<dbReference type="GO" id="GO:0019698">
    <property type="term" value="P:D-galacturonate catabolic process"/>
    <property type="evidence" value="ECO:0007669"/>
    <property type="project" value="TreeGrafter"/>
</dbReference>
<organism evidence="3 4">
    <name type="scientific">Formimonas warabiya</name>
    <dbReference type="NCBI Taxonomy" id="1761012"/>
    <lineage>
        <taxon>Bacteria</taxon>
        <taxon>Bacillati</taxon>
        <taxon>Bacillota</taxon>
        <taxon>Clostridia</taxon>
        <taxon>Eubacteriales</taxon>
        <taxon>Peptococcaceae</taxon>
        <taxon>Candidatus Formimonas</taxon>
    </lineage>
</organism>
<proteinExistence type="predicted"/>
<dbReference type="CDD" id="cd11613">
    <property type="entry name" value="SAF_AH_GD"/>
    <property type="match status" value="1"/>
</dbReference>